<accession>A0A382RTP9</accession>
<organism evidence="2">
    <name type="scientific">marine metagenome</name>
    <dbReference type="NCBI Taxonomy" id="408172"/>
    <lineage>
        <taxon>unclassified sequences</taxon>
        <taxon>metagenomes</taxon>
        <taxon>ecological metagenomes</taxon>
    </lineage>
</organism>
<sequence length="59" mass="6782">MPSSHKDVFERSINDPEGFWAEAAQETSWIKTWDCVLDASNPPFFRWFPGAVLNTCYNA</sequence>
<dbReference type="SUPFAM" id="SSF56801">
    <property type="entry name" value="Acetyl-CoA synthetase-like"/>
    <property type="match status" value="1"/>
</dbReference>
<dbReference type="GO" id="GO:0050218">
    <property type="term" value="F:propionate-CoA ligase activity"/>
    <property type="evidence" value="ECO:0007669"/>
    <property type="project" value="TreeGrafter"/>
</dbReference>
<dbReference type="AlphaFoldDB" id="A0A382RTP9"/>
<dbReference type="Pfam" id="PF16177">
    <property type="entry name" value="ACAS_N"/>
    <property type="match status" value="1"/>
</dbReference>
<reference evidence="2" key="1">
    <citation type="submission" date="2018-05" db="EMBL/GenBank/DDBJ databases">
        <authorList>
            <person name="Lanie J.A."/>
            <person name="Ng W.-L."/>
            <person name="Kazmierczak K.M."/>
            <person name="Andrzejewski T.M."/>
            <person name="Davidsen T.M."/>
            <person name="Wayne K.J."/>
            <person name="Tettelin H."/>
            <person name="Glass J.I."/>
            <person name="Rusch D."/>
            <person name="Podicherti R."/>
            <person name="Tsui H.-C.T."/>
            <person name="Winkler M.E."/>
        </authorList>
    </citation>
    <scope>NUCLEOTIDE SEQUENCE</scope>
</reference>
<dbReference type="Gene3D" id="3.40.50.12780">
    <property type="entry name" value="N-terminal domain of ligase-like"/>
    <property type="match status" value="1"/>
</dbReference>
<dbReference type="PANTHER" id="PTHR43347">
    <property type="entry name" value="ACYL-COA SYNTHETASE"/>
    <property type="match status" value="1"/>
</dbReference>
<evidence type="ECO:0000259" key="1">
    <source>
        <dbReference type="Pfam" id="PF16177"/>
    </source>
</evidence>
<feature type="domain" description="Acetyl-coenzyme A synthetase N-terminal" evidence="1">
    <location>
        <begin position="6"/>
        <end position="59"/>
    </location>
</feature>
<dbReference type="PANTHER" id="PTHR43347:SF3">
    <property type="entry name" value="ACYL-COA SYNTHETASE SHORT-CHAIN FAMILY MEMBER 3, MITOCHONDRIAL"/>
    <property type="match status" value="1"/>
</dbReference>
<dbReference type="InterPro" id="IPR042099">
    <property type="entry name" value="ANL_N_sf"/>
</dbReference>
<proteinExistence type="predicted"/>
<gene>
    <name evidence="2" type="ORF">METZ01_LOCUS353890</name>
</gene>
<name>A0A382RTP9_9ZZZZ</name>
<dbReference type="EMBL" id="UINC01124112">
    <property type="protein sequence ID" value="SVD01036.1"/>
    <property type="molecule type" value="Genomic_DNA"/>
</dbReference>
<protein>
    <recommendedName>
        <fullName evidence="1">Acetyl-coenzyme A synthetase N-terminal domain-containing protein</fullName>
    </recommendedName>
</protein>
<feature type="non-terminal residue" evidence="2">
    <location>
        <position position="59"/>
    </location>
</feature>
<evidence type="ECO:0000313" key="2">
    <source>
        <dbReference type="EMBL" id="SVD01036.1"/>
    </source>
</evidence>
<dbReference type="InterPro" id="IPR032387">
    <property type="entry name" value="ACAS_N"/>
</dbReference>